<dbReference type="InterPro" id="IPR036867">
    <property type="entry name" value="R3H_dom_sf"/>
</dbReference>
<dbReference type="Proteomes" id="UP000694892">
    <property type="component" value="Unassembled WGS sequence"/>
</dbReference>
<gene>
    <name evidence="2" type="ORF">XELAEV_18002775mg</name>
</gene>
<dbReference type="AlphaFoldDB" id="A0A974BNM0"/>
<sequence>MEQEVSQFIQDSTQTRRKFESMGKIERSIVHDVVEVAGLTSFSFGDDEETRYVMIFKKVSGTRINFTWGVPYSFHL</sequence>
<protein>
    <recommendedName>
        <fullName evidence="1">R3H domain-containing protein</fullName>
    </recommendedName>
</protein>
<dbReference type="Pfam" id="PF01424">
    <property type="entry name" value="R3H"/>
    <property type="match status" value="1"/>
</dbReference>
<dbReference type="CDD" id="cd02636">
    <property type="entry name" value="R3H_sperm-antigen"/>
    <property type="match status" value="1"/>
</dbReference>
<name>A0A974BNM0_XENLA</name>
<dbReference type="EMBL" id="KV498378">
    <property type="protein sequence ID" value="OCT55349.1"/>
    <property type="molecule type" value="Genomic_DNA"/>
</dbReference>
<dbReference type="PANTHER" id="PTHR13498">
    <property type="entry name" value="SPERM ASSOCIATED ANTIGEN 7"/>
    <property type="match status" value="1"/>
</dbReference>
<organism evidence="2">
    <name type="scientific">Xenopus laevis</name>
    <name type="common">African clawed frog</name>
    <dbReference type="NCBI Taxonomy" id="8355"/>
    <lineage>
        <taxon>Eukaryota</taxon>
        <taxon>Metazoa</taxon>
        <taxon>Chordata</taxon>
        <taxon>Craniata</taxon>
        <taxon>Vertebrata</taxon>
        <taxon>Euteleostomi</taxon>
        <taxon>Amphibia</taxon>
        <taxon>Batrachia</taxon>
        <taxon>Anura</taxon>
        <taxon>Pipoidea</taxon>
        <taxon>Pipidae</taxon>
        <taxon>Xenopodinae</taxon>
        <taxon>Xenopus</taxon>
        <taxon>Xenopus</taxon>
    </lineage>
</organism>
<dbReference type="SUPFAM" id="SSF82708">
    <property type="entry name" value="R3H domain"/>
    <property type="match status" value="1"/>
</dbReference>
<dbReference type="InterPro" id="IPR001374">
    <property type="entry name" value="R3H_dom"/>
</dbReference>
<evidence type="ECO:0000313" key="2">
    <source>
        <dbReference type="EMBL" id="OCT55349.1"/>
    </source>
</evidence>
<feature type="domain" description="R3H" evidence="1">
    <location>
        <begin position="1"/>
        <end position="58"/>
    </location>
</feature>
<dbReference type="Gene3D" id="3.30.1370.50">
    <property type="entry name" value="R3H-like domain"/>
    <property type="match status" value="1"/>
</dbReference>
<dbReference type="InterPro" id="IPR034068">
    <property type="entry name" value="R3H_sperm-antigen"/>
</dbReference>
<dbReference type="InterPro" id="IPR017330">
    <property type="entry name" value="SPAG7"/>
</dbReference>
<dbReference type="GO" id="GO:0003676">
    <property type="term" value="F:nucleic acid binding"/>
    <property type="evidence" value="ECO:0007669"/>
    <property type="project" value="InterPro"/>
</dbReference>
<evidence type="ECO:0000259" key="1">
    <source>
        <dbReference type="SMART" id="SM00393"/>
    </source>
</evidence>
<proteinExistence type="predicted"/>
<accession>A0A974BNM0</accession>
<dbReference type="PANTHER" id="PTHR13498:SF3">
    <property type="entry name" value="SPERM-ASSOCIATED ANTIGEN 7"/>
    <property type="match status" value="1"/>
</dbReference>
<dbReference type="SMART" id="SM00393">
    <property type="entry name" value="R3H"/>
    <property type="match status" value="1"/>
</dbReference>
<reference evidence="2" key="1">
    <citation type="submission" date="2016-05" db="EMBL/GenBank/DDBJ databases">
        <title>WGS assembly of Xenopus laevis.</title>
        <authorList>
            <person name="Session A."/>
            <person name="Uno Y."/>
            <person name="Kwon T."/>
            <person name="Chapman J."/>
            <person name="Toyoda A."/>
            <person name="Takahashi S."/>
            <person name="Fukui A."/>
            <person name="Hikosaka A."/>
            <person name="Putnam N."/>
            <person name="Stites J."/>
            <person name="Van Heeringen S."/>
            <person name="Quigley I."/>
            <person name="Heinz S."/>
            <person name="Hellsten U."/>
            <person name="Lyons J."/>
            <person name="Suzuki A."/>
            <person name="Kondo M."/>
            <person name="Ogino H."/>
            <person name="Ochi H."/>
            <person name="Bogdanovic O."/>
            <person name="Lister R."/>
            <person name="Georgiou G."/>
            <person name="Paranjpe S."/>
            <person name="Van Kruijsbergen I."/>
            <person name="Mozaffari S."/>
            <person name="Shu S."/>
            <person name="Schmutz J."/>
            <person name="Jenkins J."/>
            <person name="Grimwood J."/>
            <person name="Carlson J."/>
            <person name="Mitros T."/>
            <person name="Simakov O."/>
            <person name="Heald R."/>
            <person name="Miller K."/>
            <person name="Haudenschild C."/>
            <person name="Kuroki Y."/>
            <person name="Tanaka T."/>
            <person name="Michiue T."/>
            <person name="Watanabe M."/>
            <person name="Kinoshita T."/>
            <person name="Ohta Y."/>
            <person name="Mawaribuchi S."/>
            <person name="Suzuki Y."/>
            <person name="Haramoto Y."/>
            <person name="Yamamoto T."/>
            <person name="Takagi C."/>
            <person name="Kitzman J."/>
            <person name="Shendure J."/>
            <person name="Nakayama T."/>
            <person name="Izutsu Y."/>
            <person name="Robert J."/>
            <person name="Dichmann D."/>
            <person name="Flajnik M."/>
            <person name="Houston D."/>
            <person name="Marcotte E."/>
            <person name="Wallingford J."/>
            <person name="Ito Y."/>
            <person name="Asashima M."/>
            <person name="Ueno N."/>
            <person name="Matsuda Y."/>
            <person name="Jan Veenstra G."/>
            <person name="Fujiyama A."/>
            <person name="Harland R."/>
            <person name="Taira M."/>
            <person name="Rokhsar D.S."/>
        </authorList>
    </citation>
    <scope>NUCLEOTIDE SEQUENCE</scope>
    <source>
        <strain evidence="2">J</strain>
        <tissue evidence="2">Blood</tissue>
    </source>
</reference>